<dbReference type="PANTHER" id="PTHR36369:SF1">
    <property type="entry name" value="TRANSMEMBRANE PROTEIN"/>
    <property type="match status" value="1"/>
</dbReference>
<dbReference type="AlphaFoldDB" id="A0A8K0E3Q7"/>
<dbReference type="EMBL" id="VOIH02000008">
    <property type="protein sequence ID" value="KAF3439726.1"/>
    <property type="molecule type" value="Genomic_DNA"/>
</dbReference>
<keyword evidence="2" id="KW-0472">Membrane</keyword>
<comment type="caution">
    <text evidence="3">The sequence shown here is derived from an EMBL/GenBank/DDBJ whole genome shotgun (WGS) entry which is preliminary data.</text>
</comment>
<name>A0A8K0E3Q7_9ROSA</name>
<evidence type="ECO:0000313" key="3">
    <source>
        <dbReference type="EMBL" id="KAF3439726.1"/>
    </source>
</evidence>
<protein>
    <submittedName>
        <fullName evidence="3">Uncharacterized protein</fullName>
    </submittedName>
</protein>
<evidence type="ECO:0000256" key="1">
    <source>
        <dbReference type="SAM" id="MobiDB-lite"/>
    </source>
</evidence>
<feature type="compositionally biased region" description="Low complexity" evidence="1">
    <location>
        <begin position="72"/>
        <end position="86"/>
    </location>
</feature>
<organism evidence="3 4">
    <name type="scientific">Rhamnella rubrinervis</name>
    <dbReference type="NCBI Taxonomy" id="2594499"/>
    <lineage>
        <taxon>Eukaryota</taxon>
        <taxon>Viridiplantae</taxon>
        <taxon>Streptophyta</taxon>
        <taxon>Embryophyta</taxon>
        <taxon>Tracheophyta</taxon>
        <taxon>Spermatophyta</taxon>
        <taxon>Magnoliopsida</taxon>
        <taxon>eudicotyledons</taxon>
        <taxon>Gunneridae</taxon>
        <taxon>Pentapetalae</taxon>
        <taxon>rosids</taxon>
        <taxon>fabids</taxon>
        <taxon>Rosales</taxon>
        <taxon>Rhamnaceae</taxon>
        <taxon>rhamnoid group</taxon>
        <taxon>Rhamneae</taxon>
        <taxon>Rhamnella</taxon>
    </lineage>
</organism>
<keyword evidence="4" id="KW-1185">Reference proteome</keyword>
<feature type="region of interest" description="Disordered" evidence="1">
    <location>
        <begin position="52"/>
        <end position="86"/>
    </location>
</feature>
<keyword evidence="2" id="KW-0812">Transmembrane</keyword>
<evidence type="ECO:0000256" key="2">
    <source>
        <dbReference type="SAM" id="Phobius"/>
    </source>
</evidence>
<dbReference type="OrthoDB" id="1921606at2759"/>
<sequence length="205" mass="22523">MSVLDSPLEPLTFNFLSFGFFTFVHNLWTWLALITAAVSVWKIRASGSGSSICLDSDSGSSPPCNHETSNGSPPVTEVESSPTTSSSIIAAASAPSLVAPEDDDGVGTKGTKFRVYYESDDGEGDDGELTAAEESGAGEEVEVAEEGGDWWESWERMLKMRSGEMSWYRYQDMRDINGNVVRLWDGFTARQSYTSSTYKQYCVLW</sequence>
<proteinExistence type="predicted"/>
<keyword evidence="2" id="KW-1133">Transmembrane helix</keyword>
<reference evidence="3" key="1">
    <citation type="submission" date="2020-03" db="EMBL/GenBank/DDBJ databases">
        <title>A high-quality chromosome-level genome assembly of a woody plant with both climbing and erect habits, Rhamnella rubrinervis.</title>
        <authorList>
            <person name="Lu Z."/>
            <person name="Yang Y."/>
            <person name="Zhu X."/>
            <person name="Sun Y."/>
        </authorList>
    </citation>
    <scope>NUCLEOTIDE SEQUENCE</scope>
    <source>
        <strain evidence="3">BYM</strain>
        <tissue evidence="3">Leaf</tissue>
    </source>
</reference>
<evidence type="ECO:0000313" key="4">
    <source>
        <dbReference type="Proteomes" id="UP000796880"/>
    </source>
</evidence>
<dbReference type="Proteomes" id="UP000796880">
    <property type="component" value="Unassembled WGS sequence"/>
</dbReference>
<feature type="transmembrane region" description="Helical" evidence="2">
    <location>
        <begin position="20"/>
        <end position="41"/>
    </location>
</feature>
<dbReference type="PANTHER" id="PTHR36369">
    <property type="entry name" value="TRANSMEMBRANE PROTEIN"/>
    <property type="match status" value="1"/>
</dbReference>
<gene>
    <name evidence="3" type="ORF">FNV43_RR18004</name>
</gene>
<feature type="compositionally biased region" description="Low complexity" evidence="1">
    <location>
        <begin position="52"/>
        <end position="61"/>
    </location>
</feature>
<feature type="compositionally biased region" description="Polar residues" evidence="1">
    <location>
        <begin position="62"/>
        <end position="71"/>
    </location>
</feature>
<accession>A0A8K0E3Q7</accession>